<comment type="caution">
    <text evidence="1">The sequence shown here is derived from an EMBL/GenBank/DDBJ whole genome shotgun (WGS) entry which is preliminary data.</text>
</comment>
<name>A0A9X7E246_BACCE</name>
<proteinExistence type="predicted"/>
<dbReference type="Proteomes" id="UP000225135">
    <property type="component" value="Unassembled WGS sequence"/>
</dbReference>
<gene>
    <name evidence="1" type="ORF">COI69_26530</name>
</gene>
<reference evidence="1 2" key="1">
    <citation type="submission" date="2017-09" db="EMBL/GenBank/DDBJ databases">
        <title>Large-scale bioinformatics analysis of Bacillus genomes uncovers conserved roles of natural products in bacterial physiology.</title>
        <authorList>
            <consortium name="Agbiome Team Llc"/>
            <person name="Bleich R.M."/>
            <person name="Grubbs K.J."/>
            <person name="Santa Maria K.C."/>
            <person name="Allen S.E."/>
            <person name="Farag S."/>
            <person name="Shank E.A."/>
            <person name="Bowers A."/>
        </authorList>
    </citation>
    <scope>NUCLEOTIDE SEQUENCE [LARGE SCALE GENOMIC DNA]</scope>
    <source>
        <strain evidence="1 2">AFS029792</strain>
    </source>
</reference>
<sequence>MGKSFNIIDLEEISTNRKDEVVEVLRLPFNRFSGAAGHIKDAIANEKNWNVWLNDQYAI</sequence>
<protein>
    <submittedName>
        <fullName evidence="1">Uncharacterized protein</fullName>
    </submittedName>
</protein>
<evidence type="ECO:0000313" key="1">
    <source>
        <dbReference type="EMBL" id="PHG76424.1"/>
    </source>
</evidence>
<organism evidence="1 2">
    <name type="scientific">Bacillus cereus</name>
    <dbReference type="NCBI Taxonomy" id="1396"/>
    <lineage>
        <taxon>Bacteria</taxon>
        <taxon>Bacillati</taxon>
        <taxon>Bacillota</taxon>
        <taxon>Bacilli</taxon>
        <taxon>Bacillales</taxon>
        <taxon>Bacillaceae</taxon>
        <taxon>Bacillus</taxon>
        <taxon>Bacillus cereus group</taxon>
    </lineage>
</organism>
<dbReference type="AlphaFoldDB" id="A0A9X7E246"/>
<dbReference type="EMBL" id="NUUR01000099">
    <property type="protein sequence ID" value="PHG76424.1"/>
    <property type="molecule type" value="Genomic_DNA"/>
</dbReference>
<accession>A0A9X7E246</accession>
<evidence type="ECO:0000313" key="2">
    <source>
        <dbReference type="Proteomes" id="UP000225135"/>
    </source>
</evidence>